<protein>
    <submittedName>
        <fullName evidence="3">FHA domain-containing protein</fullName>
    </submittedName>
</protein>
<dbReference type="CDD" id="cd00060">
    <property type="entry name" value="FHA"/>
    <property type="match status" value="1"/>
</dbReference>
<name>A0AA96Y7R0_9CYAN</name>
<dbReference type="KEGG" id="tog:HNI00_20665"/>
<evidence type="ECO:0000313" key="3">
    <source>
        <dbReference type="EMBL" id="WOB45276.1"/>
    </source>
</evidence>
<reference evidence="3" key="1">
    <citation type="submission" date="2020-05" db="EMBL/GenBank/DDBJ databases">
        <authorList>
            <person name="Zhu T."/>
            <person name="Keshari N."/>
            <person name="Lu X."/>
        </authorList>
    </citation>
    <scope>NUCLEOTIDE SEQUENCE</scope>
    <source>
        <strain evidence="3">NK1-22</strain>
    </source>
</reference>
<dbReference type="RefSeq" id="WP_316789078.1">
    <property type="nucleotide sequence ID" value="NZ_CP053540.1"/>
</dbReference>
<dbReference type="InterPro" id="IPR050923">
    <property type="entry name" value="Cell_Proc_Reg/RNA_Proc"/>
</dbReference>
<dbReference type="SUPFAM" id="SSF49879">
    <property type="entry name" value="SMAD/FHA domain"/>
    <property type="match status" value="1"/>
</dbReference>
<dbReference type="InterPro" id="IPR008984">
    <property type="entry name" value="SMAD_FHA_dom_sf"/>
</dbReference>
<organism evidence="3">
    <name type="scientific">Thermoleptolyngbya oregonensis NK1-22</name>
    <dbReference type="NCBI Taxonomy" id="2547457"/>
    <lineage>
        <taxon>Bacteria</taxon>
        <taxon>Bacillati</taxon>
        <taxon>Cyanobacteriota</taxon>
        <taxon>Cyanophyceae</taxon>
        <taxon>Oculatellales</taxon>
        <taxon>Oculatellaceae</taxon>
        <taxon>Thermoleptolyngbya</taxon>
    </lineage>
</organism>
<dbReference type="EMBL" id="CP053540">
    <property type="protein sequence ID" value="WOB45276.1"/>
    <property type="molecule type" value="Genomic_DNA"/>
</dbReference>
<dbReference type="SMART" id="SM00240">
    <property type="entry name" value="FHA"/>
    <property type="match status" value="1"/>
</dbReference>
<feature type="compositionally biased region" description="Polar residues" evidence="1">
    <location>
        <begin position="1"/>
        <end position="11"/>
    </location>
</feature>
<dbReference type="AlphaFoldDB" id="A0AA96Y7R0"/>
<dbReference type="PROSITE" id="PS50006">
    <property type="entry name" value="FHA_DOMAIN"/>
    <property type="match status" value="1"/>
</dbReference>
<evidence type="ECO:0000259" key="2">
    <source>
        <dbReference type="PROSITE" id="PS50006"/>
    </source>
</evidence>
<proteinExistence type="predicted"/>
<accession>A0AA96Y7R0</accession>
<dbReference type="Gene3D" id="2.60.200.20">
    <property type="match status" value="1"/>
</dbReference>
<evidence type="ECO:0000256" key="1">
    <source>
        <dbReference type="SAM" id="MobiDB-lite"/>
    </source>
</evidence>
<gene>
    <name evidence="3" type="ORF">HNI00_20665</name>
</gene>
<dbReference type="PANTHER" id="PTHR23308">
    <property type="entry name" value="NUCLEAR INHIBITOR OF PROTEIN PHOSPHATASE-1"/>
    <property type="match status" value="1"/>
</dbReference>
<dbReference type="InterPro" id="IPR000253">
    <property type="entry name" value="FHA_dom"/>
</dbReference>
<sequence>MLDLEFNNTTADPLPPVGESSPHLKDSLLADYGTSFEDTCSVEAMLESTQSRCQVSQFFIQALQNGRKTILMTNLLHTPSRSTEPGTVWSLGRSSTCAIALDNPSVSRCHAVIGYHPDEGLYISDLNSSNGTWVNRRRVLPMQRIPLQDGDVLRLGTLDIEFFVSSTATAPSALQDITRF</sequence>
<feature type="region of interest" description="Disordered" evidence="1">
    <location>
        <begin position="1"/>
        <end position="23"/>
    </location>
</feature>
<dbReference type="Pfam" id="PF00498">
    <property type="entry name" value="FHA"/>
    <property type="match status" value="1"/>
</dbReference>
<feature type="domain" description="FHA" evidence="2">
    <location>
        <begin position="89"/>
        <end position="139"/>
    </location>
</feature>